<dbReference type="EMBL" id="DSDY01000036">
    <property type="protein sequence ID" value="HDS10201.1"/>
    <property type="molecule type" value="Genomic_DNA"/>
</dbReference>
<evidence type="ECO:0000256" key="1">
    <source>
        <dbReference type="ARBA" id="ARBA00004141"/>
    </source>
</evidence>
<keyword evidence="5" id="KW-0813">Transport</keyword>
<feature type="transmembrane region" description="Helical" evidence="5">
    <location>
        <begin position="188"/>
        <end position="207"/>
    </location>
</feature>
<dbReference type="Gene3D" id="1.10.3720.10">
    <property type="entry name" value="MetI-like"/>
    <property type="match status" value="2"/>
</dbReference>
<feature type="transmembrane region" description="Helical" evidence="5">
    <location>
        <begin position="18"/>
        <end position="40"/>
    </location>
</feature>
<evidence type="ECO:0000256" key="4">
    <source>
        <dbReference type="ARBA" id="ARBA00023136"/>
    </source>
</evidence>
<dbReference type="GO" id="GO:0055085">
    <property type="term" value="P:transmembrane transport"/>
    <property type="evidence" value="ECO:0007669"/>
    <property type="project" value="InterPro"/>
</dbReference>
<feature type="transmembrane region" description="Helical" evidence="5">
    <location>
        <begin position="334"/>
        <end position="352"/>
    </location>
</feature>
<proteinExistence type="inferred from homology"/>
<evidence type="ECO:0000256" key="3">
    <source>
        <dbReference type="ARBA" id="ARBA00022989"/>
    </source>
</evidence>
<feature type="transmembrane region" description="Helical" evidence="5">
    <location>
        <begin position="466"/>
        <end position="487"/>
    </location>
</feature>
<dbReference type="InterPro" id="IPR035906">
    <property type="entry name" value="MetI-like_sf"/>
</dbReference>
<comment type="caution">
    <text evidence="7">The sequence shown here is derived from an EMBL/GenBank/DDBJ whole genome shotgun (WGS) entry which is preliminary data.</text>
</comment>
<dbReference type="PROSITE" id="PS50928">
    <property type="entry name" value="ABC_TM1"/>
    <property type="match status" value="2"/>
</dbReference>
<feature type="transmembrane region" description="Helical" evidence="5">
    <location>
        <begin position="85"/>
        <end position="106"/>
    </location>
</feature>
<dbReference type="Pfam" id="PF00528">
    <property type="entry name" value="BPD_transp_1"/>
    <property type="match status" value="2"/>
</dbReference>
<feature type="transmembrane region" description="Helical" evidence="5">
    <location>
        <begin position="259"/>
        <end position="278"/>
    </location>
</feature>
<feature type="transmembrane region" description="Helical" evidence="5">
    <location>
        <begin position="364"/>
        <end position="386"/>
    </location>
</feature>
<dbReference type="GO" id="GO:0005886">
    <property type="term" value="C:plasma membrane"/>
    <property type="evidence" value="ECO:0007669"/>
    <property type="project" value="UniProtKB-SubCell"/>
</dbReference>
<evidence type="ECO:0000256" key="5">
    <source>
        <dbReference type="RuleBase" id="RU363032"/>
    </source>
</evidence>
<keyword evidence="4 5" id="KW-0472">Membrane</keyword>
<feature type="transmembrane region" description="Helical" evidence="5">
    <location>
        <begin position="304"/>
        <end position="322"/>
    </location>
</feature>
<feature type="transmembrane region" description="Helical" evidence="5">
    <location>
        <begin position="407"/>
        <end position="425"/>
    </location>
</feature>
<dbReference type="AlphaFoldDB" id="A0A7C1E935"/>
<gene>
    <name evidence="7" type="ORF">ENO04_01060</name>
</gene>
<dbReference type="InterPro" id="IPR000515">
    <property type="entry name" value="MetI-like"/>
</dbReference>
<dbReference type="SUPFAM" id="SSF161098">
    <property type="entry name" value="MetI-like"/>
    <property type="match status" value="2"/>
</dbReference>
<sequence length="502" mass="55483">MLTAEVVRELLASTGLSLARMVTAYIISFVVAVFTGVAMAKNKYVEAVMLPLLDVLQSIPILGFLPAALIMFVRVLGPAVGAELSAVFLLFTSLVWNMIFGVYTSVKSLESSVDDLARVYRLPLLHRYMYIYLPVSRSSVAANSIVSWAGGWFFLTSAEVLSIGKTEYSLRGLGSFIIKTYAQGDQTAYAAGLTMLFAVILLSYLLLWNPIAMKYTQTKALVGFNRVYKELEKAVSRIRGLIWESLSSAYSVFRGRKRWLALAILFPVFLDVGGLYNIDPTTSWLSRSWVYIEEFLVNLPLTALRVYGVMAAGLALTIMLAYISHMMPRLSKAIVMLGEVLSSIPAMMWWPILLPALRGFPTGIMLFIYMQGSIWYVFFNTIVFGLTRVTRELDELSEIYGVRGRLYITKVFIPSIMPSIVAGSISSSGGAWNASIVAEHIRLGELNIDVGGVGSLLSRYAEMGDIYGVVLTSILMSVTIVAINKLLWARLVRRIGGTYVIG</sequence>
<evidence type="ECO:0000256" key="2">
    <source>
        <dbReference type="ARBA" id="ARBA00022692"/>
    </source>
</evidence>
<feature type="domain" description="ABC transmembrane type-1" evidence="6">
    <location>
        <begin position="295"/>
        <end position="487"/>
    </location>
</feature>
<protein>
    <submittedName>
        <fullName evidence="7">ABC transporter permease subunit</fullName>
    </submittedName>
</protein>
<accession>A0A7C1E935</accession>
<feature type="transmembrane region" description="Helical" evidence="5">
    <location>
        <begin position="52"/>
        <end position="73"/>
    </location>
</feature>
<name>A0A7C1E935_9CREN</name>
<evidence type="ECO:0000259" key="6">
    <source>
        <dbReference type="PROSITE" id="PS50928"/>
    </source>
</evidence>
<dbReference type="PANTHER" id="PTHR42744:SF1">
    <property type="entry name" value="BINDING-PROTEIN-DEPENDENT TRANSPORT SYSTEMS INNER MEMBRANE COMPONENT"/>
    <property type="match status" value="1"/>
</dbReference>
<evidence type="ECO:0000313" key="7">
    <source>
        <dbReference type="EMBL" id="HDS10201.1"/>
    </source>
</evidence>
<feature type="domain" description="ABC transmembrane type-1" evidence="6">
    <location>
        <begin position="14"/>
        <end position="206"/>
    </location>
</feature>
<comment type="similarity">
    <text evidence="5">Belongs to the binding-protein-dependent transport system permease family.</text>
</comment>
<organism evidence="7">
    <name type="scientific">Fervidicoccus fontis</name>
    <dbReference type="NCBI Taxonomy" id="683846"/>
    <lineage>
        <taxon>Archaea</taxon>
        <taxon>Thermoproteota</taxon>
        <taxon>Thermoprotei</taxon>
        <taxon>Fervidicoccales</taxon>
        <taxon>Fervidicoccaceae</taxon>
        <taxon>Fervidicoccus</taxon>
    </lineage>
</organism>
<keyword evidence="3 5" id="KW-1133">Transmembrane helix</keyword>
<reference evidence="7" key="1">
    <citation type="journal article" date="2020" name="mSystems">
        <title>Genome- and Community-Level Interaction Insights into Carbon Utilization and Element Cycling Functions of Hydrothermarchaeota in Hydrothermal Sediment.</title>
        <authorList>
            <person name="Zhou Z."/>
            <person name="Liu Y."/>
            <person name="Xu W."/>
            <person name="Pan J."/>
            <person name="Luo Z.H."/>
            <person name="Li M."/>
        </authorList>
    </citation>
    <scope>NUCLEOTIDE SEQUENCE [LARGE SCALE GENOMIC DNA]</scope>
    <source>
        <strain evidence="7">SpSt-123</strain>
    </source>
</reference>
<comment type="subcellular location">
    <subcellularLocation>
        <location evidence="5">Cell membrane</location>
        <topology evidence="5">Multi-pass membrane protein</topology>
    </subcellularLocation>
    <subcellularLocation>
        <location evidence="1">Membrane</location>
        <topology evidence="1">Multi-pass membrane protein</topology>
    </subcellularLocation>
</comment>
<dbReference type="PANTHER" id="PTHR42744">
    <property type="entry name" value="BINDING-PROTEIN-DEPENDENT TRANSPORT SYSTEMS INNER MEMBRANE COMPONENT"/>
    <property type="match status" value="1"/>
</dbReference>
<dbReference type="CDD" id="cd06261">
    <property type="entry name" value="TM_PBP2"/>
    <property type="match status" value="1"/>
</dbReference>
<keyword evidence="2 5" id="KW-0812">Transmembrane</keyword>